<keyword evidence="6" id="KW-1185">Reference proteome</keyword>
<evidence type="ECO:0000259" key="4">
    <source>
        <dbReference type="Pfam" id="PF22725"/>
    </source>
</evidence>
<evidence type="ECO:0000259" key="3">
    <source>
        <dbReference type="Pfam" id="PF01408"/>
    </source>
</evidence>
<evidence type="ECO:0000313" key="6">
    <source>
        <dbReference type="Proteomes" id="UP001596548"/>
    </source>
</evidence>
<sequence>MTDKKVRWGIVGPGGIAAQFANDLPLAPGAELAAVGSRSAETAAAFAERHGFARSYGSYAELAADPGVDVVYVATPHAQHLAAALLCVEAGKAVLVEKPITLDLASAAQLVQAARSRNVFLMEAMWMRLNPAIRKIAELVEEGAIGWVSAIHADFGLQGPFPAEHRLRNPRLGGGALLDLGVYPINLAHLIMGSPASVQSWAHLTPEGVDENTGVLLGWQAGAVAALTCSINGESRNAASITGTDGRIDIPPGFYVPREFTLTRAGKAPETFQFPFEGNGYQFEAAEVQRCLLAGELESPLMPHTTTLEIMTLLDAIREEIGVTYN</sequence>
<reference evidence="6" key="1">
    <citation type="journal article" date="2019" name="Int. J. Syst. Evol. Microbiol.">
        <title>The Global Catalogue of Microorganisms (GCM) 10K type strain sequencing project: providing services to taxonomists for standard genome sequencing and annotation.</title>
        <authorList>
            <consortium name="The Broad Institute Genomics Platform"/>
            <consortium name="The Broad Institute Genome Sequencing Center for Infectious Disease"/>
            <person name="Wu L."/>
            <person name="Ma J."/>
        </authorList>
    </citation>
    <scope>NUCLEOTIDE SEQUENCE [LARGE SCALE GENOMIC DNA]</scope>
    <source>
        <strain evidence="6">XZYJT-10</strain>
    </source>
</reference>
<protein>
    <submittedName>
        <fullName evidence="5">Gfo/Idh/MocA family protein</fullName>
    </submittedName>
</protein>
<feature type="domain" description="GFO/IDH/MocA-like oxidoreductase" evidence="4">
    <location>
        <begin position="133"/>
        <end position="248"/>
    </location>
</feature>
<dbReference type="PANTHER" id="PTHR22604:SF105">
    <property type="entry name" value="TRANS-1,2-DIHYDROBENZENE-1,2-DIOL DEHYDROGENASE"/>
    <property type="match status" value="1"/>
</dbReference>
<name>A0ABW2HN60_9ACTN</name>
<evidence type="ECO:0000256" key="1">
    <source>
        <dbReference type="ARBA" id="ARBA00010928"/>
    </source>
</evidence>
<evidence type="ECO:0000313" key="5">
    <source>
        <dbReference type="EMBL" id="MFC7273915.1"/>
    </source>
</evidence>
<dbReference type="PANTHER" id="PTHR22604">
    <property type="entry name" value="OXIDOREDUCTASES"/>
    <property type="match status" value="1"/>
</dbReference>
<evidence type="ECO:0000256" key="2">
    <source>
        <dbReference type="ARBA" id="ARBA00023002"/>
    </source>
</evidence>
<proteinExistence type="inferred from homology"/>
<dbReference type="Gene3D" id="3.40.50.720">
    <property type="entry name" value="NAD(P)-binding Rossmann-like Domain"/>
    <property type="match status" value="1"/>
</dbReference>
<gene>
    <name evidence="5" type="ORF">ACFQS1_07990</name>
</gene>
<keyword evidence="2" id="KW-0560">Oxidoreductase</keyword>
<dbReference type="InterPro" id="IPR036291">
    <property type="entry name" value="NAD(P)-bd_dom_sf"/>
</dbReference>
<comment type="similarity">
    <text evidence="1">Belongs to the Gfo/Idh/MocA family.</text>
</comment>
<dbReference type="Pfam" id="PF22725">
    <property type="entry name" value="GFO_IDH_MocA_C3"/>
    <property type="match status" value="1"/>
</dbReference>
<dbReference type="SUPFAM" id="SSF51735">
    <property type="entry name" value="NAD(P)-binding Rossmann-fold domains"/>
    <property type="match status" value="1"/>
</dbReference>
<organism evidence="5 6">
    <name type="scientific">Paractinoplanes rhizophilus</name>
    <dbReference type="NCBI Taxonomy" id="1416877"/>
    <lineage>
        <taxon>Bacteria</taxon>
        <taxon>Bacillati</taxon>
        <taxon>Actinomycetota</taxon>
        <taxon>Actinomycetes</taxon>
        <taxon>Micromonosporales</taxon>
        <taxon>Micromonosporaceae</taxon>
        <taxon>Paractinoplanes</taxon>
    </lineage>
</organism>
<dbReference type="SUPFAM" id="SSF55347">
    <property type="entry name" value="Glyceraldehyde-3-phosphate dehydrogenase-like, C-terminal domain"/>
    <property type="match status" value="1"/>
</dbReference>
<dbReference type="InterPro" id="IPR055170">
    <property type="entry name" value="GFO_IDH_MocA-like_dom"/>
</dbReference>
<accession>A0ABW2HN60</accession>
<dbReference type="InterPro" id="IPR050984">
    <property type="entry name" value="Gfo/Idh/MocA_domain"/>
</dbReference>
<dbReference type="Pfam" id="PF01408">
    <property type="entry name" value="GFO_IDH_MocA"/>
    <property type="match status" value="1"/>
</dbReference>
<comment type="caution">
    <text evidence="5">The sequence shown here is derived from an EMBL/GenBank/DDBJ whole genome shotgun (WGS) entry which is preliminary data.</text>
</comment>
<dbReference type="Proteomes" id="UP001596548">
    <property type="component" value="Unassembled WGS sequence"/>
</dbReference>
<feature type="domain" description="Gfo/Idh/MocA-like oxidoreductase N-terminal" evidence="3">
    <location>
        <begin position="6"/>
        <end position="123"/>
    </location>
</feature>
<dbReference type="RefSeq" id="WP_378965552.1">
    <property type="nucleotide sequence ID" value="NZ_JBHTBJ010000004.1"/>
</dbReference>
<dbReference type="EMBL" id="JBHTBJ010000004">
    <property type="protein sequence ID" value="MFC7273915.1"/>
    <property type="molecule type" value="Genomic_DNA"/>
</dbReference>
<dbReference type="InterPro" id="IPR000683">
    <property type="entry name" value="Gfo/Idh/MocA-like_OxRdtase_N"/>
</dbReference>
<dbReference type="Gene3D" id="3.30.360.10">
    <property type="entry name" value="Dihydrodipicolinate Reductase, domain 2"/>
    <property type="match status" value="1"/>
</dbReference>